<accession>A0A563W287</accession>
<feature type="domain" description="RNA ligase" evidence="1">
    <location>
        <begin position="37"/>
        <end position="188"/>
    </location>
</feature>
<dbReference type="PANTHER" id="PTHR43883:SF1">
    <property type="entry name" value="GLUCONOKINASE"/>
    <property type="match status" value="1"/>
</dbReference>
<sequence>MSSQLYKYPRTPHLSFSPGVGGDDIKLNSNEIFTNSQIIVSEKLDGENTTFYSDCIHARSLDSSHHFSRAWVKALQGSISHNIPPGWRICGENMYARHSIAYDNLKSYFYVFSIWNENNECLSWSETQEWTEILELELVPVIYQGIWDEAIIKNISDQLDLDRCEGYVVRKVEQFHFDDFASNIAKWVRKNHVQTNEHWMYQKIIPNGLI</sequence>
<dbReference type="OrthoDB" id="255834at2"/>
<dbReference type="AlphaFoldDB" id="A0A563W287"/>
<dbReference type="Proteomes" id="UP000320055">
    <property type="component" value="Unassembled WGS sequence"/>
</dbReference>
<dbReference type="SUPFAM" id="SSF56091">
    <property type="entry name" value="DNA ligase/mRNA capping enzyme, catalytic domain"/>
    <property type="match status" value="1"/>
</dbReference>
<protein>
    <submittedName>
        <fullName evidence="2">ATP/GTP-binding protein</fullName>
    </submittedName>
</protein>
<name>A0A563W287_9CYAN</name>
<dbReference type="EMBL" id="CAACVJ010000609">
    <property type="protein sequence ID" value="VEP17819.1"/>
    <property type="molecule type" value="Genomic_DNA"/>
</dbReference>
<dbReference type="Gene3D" id="3.30.470.30">
    <property type="entry name" value="DNA ligase/mRNA capping enzyme"/>
    <property type="match status" value="1"/>
</dbReference>
<reference evidence="2 3" key="1">
    <citation type="submission" date="2019-01" db="EMBL/GenBank/DDBJ databases">
        <authorList>
            <person name="Brito A."/>
        </authorList>
    </citation>
    <scope>NUCLEOTIDE SEQUENCE [LARGE SCALE GENOMIC DNA]</scope>
    <source>
        <strain evidence="2">1</strain>
    </source>
</reference>
<dbReference type="Pfam" id="PF09414">
    <property type="entry name" value="RNA_ligase"/>
    <property type="match status" value="1"/>
</dbReference>
<evidence type="ECO:0000259" key="1">
    <source>
        <dbReference type="Pfam" id="PF09414"/>
    </source>
</evidence>
<organism evidence="2 3">
    <name type="scientific">Hyella patelloides LEGE 07179</name>
    <dbReference type="NCBI Taxonomy" id="945734"/>
    <lineage>
        <taxon>Bacteria</taxon>
        <taxon>Bacillati</taxon>
        <taxon>Cyanobacteriota</taxon>
        <taxon>Cyanophyceae</taxon>
        <taxon>Pleurocapsales</taxon>
        <taxon>Hyellaceae</taxon>
        <taxon>Hyella</taxon>
    </lineage>
</organism>
<gene>
    <name evidence="2" type="ORF">H1P_6470007</name>
</gene>
<evidence type="ECO:0000313" key="2">
    <source>
        <dbReference type="EMBL" id="VEP17819.1"/>
    </source>
</evidence>
<dbReference type="RefSeq" id="WP_144876252.1">
    <property type="nucleotide sequence ID" value="NZ_LR214379.1"/>
</dbReference>
<evidence type="ECO:0000313" key="3">
    <source>
        <dbReference type="Proteomes" id="UP000320055"/>
    </source>
</evidence>
<dbReference type="InterPro" id="IPR052732">
    <property type="entry name" value="Cell-binding_unc_protein"/>
</dbReference>
<keyword evidence="3" id="KW-1185">Reference proteome</keyword>
<proteinExistence type="predicted"/>
<dbReference type="PANTHER" id="PTHR43883">
    <property type="entry name" value="SLR0207 PROTEIN"/>
    <property type="match status" value="1"/>
</dbReference>
<dbReference type="InterPro" id="IPR021122">
    <property type="entry name" value="RNA_ligase_dom_REL/Rnl2"/>
</dbReference>